<comment type="caution">
    <text evidence="4">The sequence shown here is derived from an EMBL/GenBank/DDBJ whole genome shotgun (WGS) entry which is preliminary data.</text>
</comment>
<dbReference type="AlphaFoldDB" id="A0A917D9G4"/>
<evidence type="ECO:0000259" key="3">
    <source>
        <dbReference type="Pfam" id="PF18962"/>
    </source>
</evidence>
<keyword evidence="5" id="KW-1185">Reference proteome</keyword>
<feature type="chain" id="PRO_5037687351" description="Secretion system C-terminal sorting domain-containing protein" evidence="2">
    <location>
        <begin position="27"/>
        <end position="318"/>
    </location>
</feature>
<gene>
    <name evidence="4" type="ORF">GCM10011343_00380</name>
</gene>
<dbReference type="EMBL" id="BMFG01000001">
    <property type="protein sequence ID" value="GGD13244.1"/>
    <property type="molecule type" value="Genomic_DNA"/>
</dbReference>
<reference evidence="4" key="1">
    <citation type="journal article" date="2014" name="Int. J. Syst. Evol. Microbiol.">
        <title>Complete genome sequence of Corynebacterium casei LMG S-19264T (=DSM 44701T), isolated from a smear-ripened cheese.</title>
        <authorList>
            <consortium name="US DOE Joint Genome Institute (JGI-PGF)"/>
            <person name="Walter F."/>
            <person name="Albersmeier A."/>
            <person name="Kalinowski J."/>
            <person name="Ruckert C."/>
        </authorList>
    </citation>
    <scope>NUCLEOTIDE SEQUENCE</scope>
    <source>
        <strain evidence="4">CGMCC 1.12506</strain>
    </source>
</reference>
<keyword evidence="1 2" id="KW-0732">Signal</keyword>
<organism evidence="4 5">
    <name type="scientific">Flavobacterium orientale</name>
    <dbReference type="NCBI Taxonomy" id="1756020"/>
    <lineage>
        <taxon>Bacteria</taxon>
        <taxon>Pseudomonadati</taxon>
        <taxon>Bacteroidota</taxon>
        <taxon>Flavobacteriia</taxon>
        <taxon>Flavobacteriales</taxon>
        <taxon>Flavobacteriaceae</taxon>
        <taxon>Flavobacterium</taxon>
    </lineage>
</organism>
<dbReference type="RefSeq" id="WP_188360483.1">
    <property type="nucleotide sequence ID" value="NZ_BMFG01000001.1"/>
</dbReference>
<evidence type="ECO:0000313" key="4">
    <source>
        <dbReference type="EMBL" id="GGD13244.1"/>
    </source>
</evidence>
<evidence type="ECO:0000313" key="5">
    <source>
        <dbReference type="Proteomes" id="UP000625735"/>
    </source>
</evidence>
<feature type="signal peptide" evidence="2">
    <location>
        <begin position="1"/>
        <end position="26"/>
    </location>
</feature>
<dbReference type="InterPro" id="IPR026444">
    <property type="entry name" value="Secre_tail"/>
</dbReference>
<name>A0A917D9G4_9FLAO</name>
<evidence type="ECO:0000256" key="2">
    <source>
        <dbReference type="SAM" id="SignalP"/>
    </source>
</evidence>
<protein>
    <recommendedName>
        <fullName evidence="3">Secretion system C-terminal sorting domain-containing protein</fullName>
    </recommendedName>
</protein>
<reference evidence="4" key="2">
    <citation type="submission" date="2020-09" db="EMBL/GenBank/DDBJ databases">
        <authorList>
            <person name="Sun Q."/>
            <person name="Zhou Y."/>
        </authorList>
    </citation>
    <scope>NUCLEOTIDE SEQUENCE</scope>
    <source>
        <strain evidence="4">CGMCC 1.12506</strain>
    </source>
</reference>
<evidence type="ECO:0000256" key="1">
    <source>
        <dbReference type="ARBA" id="ARBA00022729"/>
    </source>
</evidence>
<sequence length="318" mass="34553">MKKELLTLLMLNLCLFLSLNCQDSFSQNSSQEQFDQNELVAKVIPNAYESTAGALTFNGPLSNSQRTYQLLIASSQLTDLIDKELTSLSFRIPANSTGAWPTSQVDFSNYDIYLSQSVSPPNRSLTSFPSNVVGAQTLVRSGGLSIPAGAFPSGSNPNPFGFQIVFSTNWLYVGGDLLIEIRHTGYTGTSRSVEAIGTAVTGYGTLFSACWTGNYTGTSGSQGNFSVIELRGQDALSIGDLDQMLFSVFPNPANDMLNFQAEVPLKNVNIYNNVGQLVYSQNLRNTFESIMVSGLHSGVYIAQLDTDYGVKTLKFVKK</sequence>
<dbReference type="Pfam" id="PF18962">
    <property type="entry name" value="Por_Secre_tail"/>
    <property type="match status" value="1"/>
</dbReference>
<dbReference type="Proteomes" id="UP000625735">
    <property type="component" value="Unassembled WGS sequence"/>
</dbReference>
<dbReference type="NCBIfam" id="TIGR04183">
    <property type="entry name" value="Por_Secre_tail"/>
    <property type="match status" value="1"/>
</dbReference>
<accession>A0A917D9G4</accession>
<feature type="domain" description="Secretion system C-terminal sorting" evidence="3">
    <location>
        <begin position="248"/>
        <end position="315"/>
    </location>
</feature>
<proteinExistence type="predicted"/>